<dbReference type="EMBL" id="QJJM01000001">
    <property type="protein sequence ID" value="PXW79438.1"/>
    <property type="molecule type" value="Genomic_DNA"/>
</dbReference>
<keyword evidence="1" id="KW-0812">Transmembrane</keyword>
<dbReference type="OrthoDB" id="7408924at2"/>
<feature type="transmembrane region" description="Helical" evidence="1">
    <location>
        <begin position="126"/>
        <end position="144"/>
    </location>
</feature>
<sequence length="147" mass="16585">MMNSPEASMVESDWQARAKQRQKRINIVVGALFCVGMVSGFLIGFFEDENVGHLTAHSIPPWLAVLSAFVFVISSIYGSWKLMQVSDELERVIHTKTMVVAGNIMLIGYPTWFTLWLGGIVPEPDALWLFLAGLISNVLAYVWYKFR</sequence>
<feature type="transmembrane region" description="Helical" evidence="1">
    <location>
        <begin position="25"/>
        <end position="46"/>
    </location>
</feature>
<feature type="transmembrane region" description="Helical" evidence="1">
    <location>
        <begin position="98"/>
        <end position="120"/>
    </location>
</feature>
<name>A0A2V3VF63_9SPHN</name>
<organism evidence="2 3">
    <name type="scientific">Blastomonas natatoria</name>
    <dbReference type="NCBI Taxonomy" id="34015"/>
    <lineage>
        <taxon>Bacteria</taxon>
        <taxon>Pseudomonadati</taxon>
        <taxon>Pseudomonadota</taxon>
        <taxon>Alphaproteobacteria</taxon>
        <taxon>Sphingomonadales</taxon>
        <taxon>Sphingomonadaceae</taxon>
        <taxon>Blastomonas</taxon>
    </lineage>
</organism>
<keyword evidence="1" id="KW-0472">Membrane</keyword>
<evidence type="ECO:0000256" key="1">
    <source>
        <dbReference type="SAM" id="Phobius"/>
    </source>
</evidence>
<dbReference type="AlphaFoldDB" id="A0A2V3VF63"/>
<feature type="transmembrane region" description="Helical" evidence="1">
    <location>
        <begin position="58"/>
        <end position="77"/>
    </location>
</feature>
<keyword evidence="3" id="KW-1185">Reference proteome</keyword>
<evidence type="ECO:0000313" key="3">
    <source>
        <dbReference type="Proteomes" id="UP000248014"/>
    </source>
</evidence>
<evidence type="ECO:0000313" key="2">
    <source>
        <dbReference type="EMBL" id="PXW79438.1"/>
    </source>
</evidence>
<dbReference type="Proteomes" id="UP000248014">
    <property type="component" value="Unassembled WGS sequence"/>
</dbReference>
<proteinExistence type="predicted"/>
<gene>
    <name evidence="2" type="ORF">C7451_101506</name>
</gene>
<comment type="caution">
    <text evidence="2">The sequence shown here is derived from an EMBL/GenBank/DDBJ whole genome shotgun (WGS) entry which is preliminary data.</text>
</comment>
<protein>
    <submittedName>
        <fullName evidence="2">Putative secreted protein with PEP-CTERM sorting signal</fullName>
    </submittedName>
</protein>
<accession>A0A2V3VF63</accession>
<keyword evidence="1" id="KW-1133">Transmembrane helix</keyword>
<reference evidence="2 3" key="1">
    <citation type="submission" date="2018-05" db="EMBL/GenBank/DDBJ databases">
        <title>Genomic Encyclopedia of Type Strains, Phase IV (KMG-IV): sequencing the most valuable type-strain genomes for metagenomic binning, comparative biology and taxonomic classification.</title>
        <authorList>
            <person name="Goeker M."/>
        </authorList>
    </citation>
    <scope>NUCLEOTIDE SEQUENCE [LARGE SCALE GENOMIC DNA]</scope>
    <source>
        <strain evidence="2 3">DSM 3183</strain>
    </source>
</reference>
<dbReference type="RefSeq" id="WP_146215271.1">
    <property type="nucleotide sequence ID" value="NZ_QJJM01000001.1"/>
</dbReference>